<evidence type="ECO:0000313" key="2">
    <source>
        <dbReference type="Proteomes" id="UP000027093"/>
    </source>
</evidence>
<evidence type="ECO:0000313" key="1">
    <source>
        <dbReference type="EMBL" id="AIC14264.1"/>
    </source>
</evidence>
<reference evidence="1 2" key="1">
    <citation type="journal article" date="2014" name="Int. J. Syst. Evol. Microbiol.">
        <title>Nitrososphaera viennensis gen. nov., sp. nov., an aerobic and mesophilic, ammonia-oxidizing archaeon from soil and a member of the archaeal phylum Thaumarchaeota.</title>
        <authorList>
            <person name="Stieglmeier M."/>
            <person name="Klingl A."/>
            <person name="Alves R.J."/>
            <person name="Rittmann S.K."/>
            <person name="Melcher M."/>
            <person name="Leisch N."/>
            <person name="Schleper C."/>
        </authorList>
    </citation>
    <scope>NUCLEOTIDE SEQUENCE [LARGE SCALE GENOMIC DNA]</scope>
    <source>
        <strain evidence="1">EN76</strain>
    </source>
</reference>
<dbReference type="AlphaFoldDB" id="A0A060HBV9"/>
<name>A0A060HBV9_9ARCH</name>
<keyword evidence="2" id="KW-1185">Reference proteome</keyword>
<dbReference type="HOGENOM" id="CLU_148455_0_0_2"/>
<proteinExistence type="predicted"/>
<dbReference type="Proteomes" id="UP000027093">
    <property type="component" value="Chromosome"/>
</dbReference>
<dbReference type="KEGG" id="nvn:NVIE_000810"/>
<gene>
    <name evidence="1" type="ORF">NVIE_000810</name>
</gene>
<sequence length="168" mass="18915">MAITKLLFCACKGTCVPKRNFTTLEEFKANLHKEGATLVEFSGGKVPCILVSPKKYEEMLGKVYGKRVSADTLLDIFYDGRDVFVDVNIKFRDTDFEENFLLYANDMLEWFEALAESGMIAMGPSETTYTNSQNIFMIQLPKKDAAEKALEIIKTNAKNRVARGMKDG</sequence>
<protein>
    <submittedName>
        <fullName evidence="1">Uncharacterized protein</fullName>
    </submittedName>
</protein>
<organism evidence="1 2">
    <name type="scientific">Nitrososphaera viennensis EN76</name>
    <dbReference type="NCBI Taxonomy" id="926571"/>
    <lineage>
        <taxon>Archaea</taxon>
        <taxon>Nitrososphaerota</taxon>
        <taxon>Nitrososphaeria</taxon>
        <taxon>Nitrososphaerales</taxon>
        <taxon>Nitrososphaeraceae</taxon>
        <taxon>Nitrososphaera</taxon>
    </lineage>
</organism>
<dbReference type="EMBL" id="CP007536">
    <property type="protein sequence ID" value="AIC14264.1"/>
    <property type="molecule type" value="Genomic_DNA"/>
</dbReference>
<accession>A0A060HBV9</accession>
<dbReference type="STRING" id="926571.NVIE_000810"/>